<dbReference type="Pfam" id="PF02641">
    <property type="entry name" value="DUF190"/>
    <property type="match status" value="1"/>
</dbReference>
<dbReference type="SUPFAM" id="SSF54913">
    <property type="entry name" value="GlnB-like"/>
    <property type="match status" value="1"/>
</dbReference>
<sequence length="99" mass="11048">MVALAIRIKKNDEFEGKRLERVLLDFFVESGISGSTVWAGVDGFGKRGRSKVQIEGITVNMPLLIEVVDERQRIEPLLAEIKRMVGDNGLVTLHDVDVL</sequence>
<organism evidence="2 3">
    <name type="scientific">Candidatus Nitrososphaera evergladensis SR1</name>
    <dbReference type="NCBI Taxonomy" id="1459636"/>
    <lineage>
        <taxon>Archaea</taxon>
        <taxon>Nitrososphaerota</taxon>
        <taxon>Nitrososphaeria</taxon>
        <taxon>Nitrososphaerales</taxon>
        <taxon>Nitrososphaeraceae</taxon>
        <taxon>Nitrososphaera</taxon>
    </lineage>
</organism>
<dbReference type="AlphaFoldDB" id="A0A075MTE4"/>
<evidence type="ECO:0000256" key="1">
    <source>
        <dbReference type="ARBA" id="ARBA00010554"/>
    </source>
</evidence>
<dbReference type="PANTHER" id="PTHR35983:SF1">
    <property type="entry name" value="UPF0166 PROTEIN TM_0021"/>
    <property type="match status" value="1"/>
</dbReference>
<dbReference type="STRING" id="1459636.NTE_02425"/>
<name>A0A075MTE4_9ARCH</name>
<evidence type="ECO:0000313" key="3">
    <source>
        <dbReference type="Proteomes" id="UP000028194"/>
    </source>
</evidence>
<proteinExistence type="inferred from homology"/>
<keyword evidence="3" id="KW-1185">Reference proteome</keyword>
<dbReference type="EMBL" id="CP007174">
    <property type="protein sequence ID" value="AIF84475.1"/>
    <property type="molecule type" value="Genomic_DNA"/>
</dbReference>
<dbReference type="KEGG" id="nev:NTE_02425"/>
<gene>
    <name evidence="2" type="ORF">NTE_02425</name>
</gene>
<evidence type="ECO:0000313" key="2">
    <source>
        <dbReference type="EMBL" id="AIF84475.1"/>
    </source>
</evidence>
<dbReference type="HOGENOM" id="CLU_146749_2_0_2"/>
<dbReference type="Proteomes" id="UP000028194">
    <property type="component" value="Chromosome"/>
</dbReference>
<dbReference type="InterPro" id="IPR003793">
    <property type="entry name" value="UPF0166"/>
</dbReference>
<reference evidence="2 3" key="1">
    <citation type="journal article" date="2014" name="PLoS ONE">
        <title>Genome Sequence of Candidatus Nitrososphaera evergladensis from Group I.1b Enriched from Everglades Soil Reveals Novel Genomic Features of the Ammonia-Oxidizing Archaea.</title>
        <authorList>
            <person name="Zhalnina K.V."/>
            <person name="Dias R."/>
            <person name="Leonard M.T."/>
            <person name="Dorr de Quadros P."/>
            <person name="Camargo F.A."/>
            <person name="Drew J.C."/>
            <person name="Farmerie W.G."/>
            <person name="Daroub S.H."/>
            <person name="Triplett E.W."/>
        </authorList>
    </citation>
    <scope>NUCLEOTIDE SEQUENCE [LARGE SCALE GENOMIC DNA]</scope>
    <source>
        <strain evidence="2 3">SR1</strain>
    </source>
</reference>
<protein>
    <submittedName>
        <fullName evidence="2">Uncharacterized protein</fullName>
    </submittedName>
</protein>
<comment type="similarity">
    <text evidence="1">Belongs to the UPF0166 family.</text>
</comment>
<accession>A0A075MTE4</accession>
<dbReference type="InterPro" id="IPR011322">
    <property type="entry name" value="N-reg_PII-like_a/b"/>
</dbReference>
<dbReference type="InterPro" id="IPR015867">
    <property type="entry name" value="N-reg_PII/ATP_PRibTrfase_C"/>
</dbReference>
<dbReference type="PANTHER" id="PTHR35983">
    <property type="entry name" value="UPF0166 PROTEIN TM_0021"/>
    <property type="match status" value="1"/>
</dbReference>
<dbReference type="Gene3D" id="3.30.70.120">
    <property type="match status" value="1"/>
</dbReference>
<dbReference type="eggNOG" id="arCOG04967">
    <property type="taxonomic scope" value="Archaea"/>
</dbReference>